<feature type="compositionally biased region" description="Low complexity" evidence="1">
    <location>
        <begin position="1174"/>
        <end position="1188"/>
    </location>
</feature>
<evidence type="ECO:0000313" key="4">
    <source>
        <dbReference type="Proteomes" id="UP001219567"/>
    </source>
</evidence>
<evidence type="ECO:0000256" key="1">
    <source>
        <dbReference type="SAM" id="MobiDB-lite"/>
    </source>
</evidence>
<dbReference type="GO" id="GO:0034967">
    <property type="term" value="C:Set3 complex"/>
    <property type="evidence" value="ECO:0007669"/>
    <property type="project" value="TreeGrafter"/>
</dbReference>
<dbReference type="EMBL" id="CP119944">
    <property type="protein sequence ID" value="WFC99419.1"/>
    <property type="molecule type" value="Genomic_DNA"/>
</dbReference>
<dbReference type="CDD" id="cd00167">
    <property type="entry name" value="SANT"/>
    <property type="match status" value="1"/>
</dbReference>
<dbReference type="PANTHER" id="PTHR13992:SF39">
    <property type="entry name" value="SMRTER, ISOFORM G"/>
    <property type="match status" value="1"/>
</dbReference>
<feature type="region of interest" description="Disordered" evidence="1">
    <location>
        <begin position="1000"/>
        <end position="1041"/>
    </location>
</feature>
<feature type="compositionally biased region" description="Low complexity" evidence="1">
    <location>
        <begin position="1074"/>
        <end position="1091"/>
    </location>
</feature>
<feature type="compositionally biased region" description="Basic and acidic residues" evidence="1">
    <location>
        <begin position="1"/>
        <end position="25"/>
    </location>
</feature>
<dbReference type="PANTHER" id="PTHR13992">
    <property type="entry name" value="NUCLEAR RECEPTOR CO-REPRESSOR RELATED NCOR"/>
    <property type="match status" value="1"/>
</dbReference>
<feature type="compositionally biased region" description="Polar residues" evidence="1">
    <location>
        <begin position="233"/>
        <end position="247"/>
    </location>
</feature>
<feature type="region of interest" description="Disordered" evidence="1">
    <location>
        <begin position="415"/>
        <end position="450"/>
    </location>
</feature>
<dbReference type="SMART" id="SM00717">
    <property type="entry name" value="SANT"/>
    <property type="match status" value="2"/>
</dbReference>
<evidence type="ECO:0000313" key="3">
    <source>
        <dbReference type="EMBL" id="WFC99419.1"/>
    </source>
</evidence>
<feature type="region of interest" description="Disordered" evidence="1">
    <location>
        <begin position="855"/>
        <end position="889"/>
    </location>
</feature>
<dbReference type="SUPFAM" id="SSF46689">
    <property type="entry name" value="Homeodomain-like"/>
    <property type="match status" value="2"/>
</dbReference>
<keyword evidence="4" id="KW-1185">Reference proteome</keyword>
<name>A0AAJ6CH14_9BASI</name>
<dbReference type="Gene3D" id="1.10.10.60">
    <property type="entry name" value="Homeodomain-like"/>
    <property type="match status" value="2"/>
</dbReference>
<feature type="region of interest" description="Disordered" evidence="1">
    <location>
        <begin position="1139"/>
        <end position="1250"/>
    </location>
</feature>
<proteinExistence type="predicted"/>
<accession>A0AAJ6CH14</accession>
<feature type="compositionally biased region" description="Basic and acidic residues" evidence="1">
    <location>
        <begin position="32"/>
        <end position="49"/>
    </location>
</feature>
<feature type="compositionally biased region" description="Basic and acidic residues" evidence="1">
    <location>
        <begin position="262"/>
        <end position="272"/>
    </location>
</feature>
<feature type="compositionally biased region" description="Basic and acidic residues" evidence="1">
    <location>
        <begin position="59"/>
        <end position="71"/>
    </location>
</feature>
<dbReference type="PROSITE" id="PS51293">
    <property type="entry name" value="SANT"/>
    <property type="match status" value="1"/>
</dbReference>
<feature type="compositionally biased region" description="Basic and acidic residues" evidence="1">
    <location>
        <begin position="433"/>
        <end position="450"/>
    </location>
</feature>
<dbReference type="AlphaFoldDB" id="A0AAJ6CH14"/>
<feature type="compositionally biased region" description="Basic and acidic residues" evidence="1">
    <location>
        <begin position="197"/>
        <end position="213"/>
    </location>
</feature>
<feature type="compositionally biased region" description="Basic and acidic residues" evidence="1">
    <location>
        <begin position="90"/>
        <end position="113"/>
    </location>
</feature>
<feature type="region of interest" description="Disordered" evidence="1">
    <location>
        <begin position="770"/>
        <end position="814"/>
    </location>
</feature>
<feature type="compositionally biased region" description="Low complexity" evidence="1">
    <location>
        <begin position="117"/>
        <end position="129"/>
    </location>
</feature>
<reference evidence="3 4" key="1">
    <citation type="submission" date="2023-03" db="EMBL/GenBank/DDBJ databases">
        <title>Mating type loci evolution in Malassezia.</title>
        <authorList>
            <person name="Coelho M.A."/>
        </authorList>
    </citation>
    <scope>NUCLEOTIDE SEQUENCE [LARGE SCALE GENOMIC DNA]</scope>
    <source>
        <strain evidence="3 4">CBS 9725</strain>
    </source>
</reference>
<feature type="compositionally biased region" description="Polar residues" evidence="1">
    <location>
        <begin position="415"/>
        <end position="426"/>
    </location>
</feature>
<feature type="compositionally biased region" description="Polar residues" evidence="1">
    <location>
        <begin position="1013"/>
        <end position="1040"/>
    </location>
</feature>
<feature type="domain" description="SANT" evidence="2">
    <location>
        <begin position="669"/>
        <end position="717"/>
    </location>
</feature>
<feature type="compositionally biased region" description="Polar residues" evidence="1">
    <location>
        <begin position="1158"/>
        <end position="1168"/>
    </location>
</feature>
<dbReference type="Proteomes" id="UP001219567">
    <property type="component" value="Chromosome 2"/>
</dbReference>
<organism evidence="3 4">
    <name type="scientific">Malassezia yamatoensis</name>
    <dbReference type="NCBI Taxonomy" id="253288"/>
    <lineage>
        <taxon>Eukaryota</taxon>
        <taxon>Fungi</taxon>
        <taxon>Dikarya</taxon>
        <taxon>Basidiomycota</taxon>
        <taxon>Ustilaginomycotina</taxon>
        <taxon>Malasseziomycetes</taxon>
        <taxon>Malasseziales</taxon>
        <taxon>Malasseziaceae</taxon>
        <taxon>Malassezia</taxon>
    </lineage>
</organism>
<feature type="region of interest" description="Disordered" evidence="1">
    <location>
        <begin position="1"/>
        <end position="392"/>
    </location>
</feature>
<dbReference type="InterPro" id="IPR051571">
    <property type="entry name" value="N-CoR_corepressor"/>
</dbReference>
<dbReference type="InterPro" id="IPR017884">
    <property type="entry name" value="SANT_dom"/>
</dbReference>
<feature type="region of interest" description="Disordered" evidence="1">
    <location>
        <begin position="1068"/>
        <end position="1094"/>
    </location>
</feature>
<dbReference type="GO" id="GO:0006357">
    <property type="term" value="P:regulation of transcription by RNA polymerase II"/>
    <property type="evidence" value="ECO:0007669"/>
    <property type="project" value="TreeGrafter"/>
</dbReference>
<feature type="compositionally biased region" description="Basic and acidic residues" evidence="1">
    <location>
        <begin position="873"/>
        <end position="882"/>
    </location>
</feature>
<feature type="compositionally biased region" description="Polar residues" evidence="1">
    <location>
        <begin position="779"/>
        <end position="792"/>
    </location>
</feature>
<feature type="compositionally biased region" description="Low complexity" evidence="1">
    <location>
        <begin position="374"/>
        <end position="387"/>
    </location>
</feature>
<protein>
    <submittedName>
        <fullName evidence="3">DNA-binding protein snt1</fullName>
    </submittedName>
</protein>
<gene>
    <name evidence="3" type="primary">SNT1</name>
    <name evidence="3" type="ORF">MYAM1_002163</name>
</gene>
<dbReference type="GO" id="GO:0003677">
    <property type="term" value="F:DNA binding"/>
    <property type="evidence" value="ECO:0007669"/>
    <property type="project" value="UniProtKB-KW"/>
</dbReference>
<keyword evidence="3" id="KW-0238">DNA-binding</keyword>
<dbReference type="InterPro" id="IPR001005">
    <property type="entry name" value="SANT/Myb"/>
</dbReference>
<feature type="compositionally biased region" description="Polar residues" evidence="1">
    <location>
        <begin position="802"/>
        <end position="814"/>
    </location>
</feature>
<feature type="compositionally biased region" description="Polar residues" evidence="1">
    <location>
        <begin position="353"/>
        <end position="363"/>
    </location>
</feature>
<evidence type="ECO:0000259" key="2">
    <source>
        <dbReference type="PROSITE" id="PS51293"/>
    </source>
</evidence>
<feature type="region of interest" description="Disordered" evidence="1">
    <location>
        <begin position="557"/>
        <end position="601"/>
    </location>
</feature>
<sequence>MVGRERERDTPPIRSPRDADWDRHGRGIAHSATERRPTFRSHAAWDRMDPWSSSATPRRHGDDSPRDRSRMDSNWSRKPRPDFQQGRRFVRNDHRYDDLDRIERTDRADDRESIGFSEPSSQASSGRSSRNPPSAWDYSEPMTYRSVAPRRGSRWDVGPLDEPRSKNATSSAPLRDDSVSRRNSHSAESARLNDGMEDAKTKDRVSYNAKHDGVVPTASNADEAGAIDPNPSPRSATEANLTSSRLSHVTHGDTKTSMQKDVQSRSEAEKSASETQAPLTKPEAVSSDTQSGSSSAPSHSEKHSHVQDSAMLRQDSDQLANEAPMAPIRSPVHRPSNEHKDTATEIVTDANEHNQSSRPSSPLSAKAPTPSATGSSALSRSLKSSSGAEEDTLEREILATEKILQAAEHISQKVTNQDTEQAMHEQSTTDPTTHTHTELIRNETAKDAPEARAISVVSVAKQVFKAGKPLCDQIHDIFLENQRQVQCNEATSTALALTCAQTPLDDYKVPMEVLQRDAEQRRDAREAKESRLRAEYRRIHAAWDRYCRHLDKVYERREQQRRSMSGATQDDDNQAAPTPTLFGTPTPARGSRRGVSGSGDAVRSEAEFLEILASLENAEMQDPSARAARTAATVPDMHVHVIGDPMLIDYDDGKVADFGRMYFSEFDPDVWSEEERGTFAKRYALYPKQFGQIARGLPHKTAQQCVVYYYLHKRLPGYDFKVFGTKGRERKRKARRPKKAKGSALMADIAAGSEAQPDSEELAESDLLNQRRNEEDVNVIQQESGTTPSSNSKRARLEPSHKSPSASIVSKTDWNSSVEDAAAGLSQLAQGSEPRSIPAPQWETDRELAAAEALEALAGTTPMSNKKRVRKPKKEEDSNDHRGRSRGSHWSMTERAEFLRLLALHGKGWVALAAAFPSKTAAQTRNFFARHANESSHFQAAVNLAVNNARLPLEERSKSAVKFVNDWYNTLPEDVQSSIDGWPADLASYLKLDAAKSLSVSRDDDETDDEANGNASSTAATPGQEAPQSIQGRSMQSPFAQYTPAGASSCLANSGPQRVSLPSHAYNARYEPGASSTSTTPHTSPTAMPSARGMPEGMAYGYPTNRYAQTYREGYDRYSMYAYPGVYHPEYATHRDERHYEPNNSENSSERHLPHAYESSSHIPNPQTGPIYPPLSQSQSPIQSRSPIALRPSSAERKQGSYPRANYLQTHAESHERPDTYYEAPRPIRRSPYPQGPNYGYFTFPRPEHS</sequence>
<dbReference type="InterPro" id="IPR009057">
    <property type="entry name" value="Homeodomain-like_sf"/>
</dbReference>